<evidence type="ECO:0000256" key="3">
    <source>
        <dbReference type="SAM" id="Phobius"/>
    </source>
</evidence>
<evidence type="ECO:0000313" key="5">
    <source>
        <dbReference type="Proteomes" id="UP000288805"/>
    </source>
</evidence>
<keyword evidence="3" id="KW-0812">Transmembrane</keyword>
<accession>A0A438HTX9</accession>
<organism evidence="4 5">
    <name type="scientific">Vitis vinifera</name>
    <name type="common">Grape</name>
    <dbReference type="NCBI Taxonomy" id="29760"/>
    <lineage>
        <taxon>Eukaryota</taxon>
        <taxon>Viridiplantae</taxon>
        <taxon>Streptophyta</taxon>
        <taxon>Embryophyta</taxon>
        <taxon>Tracheophyta</taxon>
        <taxon>Spermatophyta</taxon>
        <taxon>Magnoliopsida</taxon>
        <taxon>eudicotyledons</taxon>
        <taxon>Gunneridae</taxon>
        <taxon>Pentapetalae</taxon>
        <taxon>rosids</taxon>
        <taxon>Vitales</taxon>
        <taxon>Vitaceae</taxon>
        <taxon>Viteae</taxon>
        <taxon>Vitis</taxon>
    </lineage>
</organism>
<protein>
    <submittedName>
        <fullName evidence="4">26S proteasome non-ATPase regulatory subunit 1-like B</fullName>
    </submittedName>
</protein>
<dbReference type="EMBL" id="QGNW01000179">
    <property type="protein sequence ID" value="RVW87899.1"/>
    <property type="molecule type" value="Genomic_DNA"/>
</dbReference>
<evidence type="ECO:0000313" key="4">
    <source>
        <dbReference type="EMBL" id="RVW87899.1"/>
    </source>
</evidence>
<keyword evidence="1" id="KW-0677">Repeat</keyword>
<dbReference type="Gene3D" id="1.25.10.10">
    <property type="entry name" value="Leucine-rich Repeat Variant"/>
    <property type="match status" value="2"/>
</dbReference>
<feature type="transmembrane region" description="Helical" evidence="3">
    <location>
        <begin position="230"/>
        <end position="255"/>
    </location>
</feature>
<dbReference type="Proteomes" id="UP000288805">
    <property type="component" value="Unassembled WGS sequence"/>
</dbReference>
<dbReference type="InterPro" id="IPR016024">
    <property type="entry name" value="ARM-type_fold"/>
</dbReference>
<keyword evidence="3" id="KW-1133">Transmembrane helix</keyword>
<evidence type="ECO:0000256" key="2">
    <source>
        <dbReference type="ARBA" id="ARBA00022942"/>
    </source>
</evidence>
<dbReference type="GO" id="GO:0000502">
    <property type="term" value="C:proteasome complex"/>
    <property type="evidence" value="ECO:0007669"/>
    <property type="project" value="UniProtKB-KW"/>
</dbReference>
<reference evidence="4 5" key="1">
    <citation type="journal article" date="2018" name="PLoS Genet.">
        <title>Population sequencing reveals clonal diversity and ancestral inbreeding in the grapevine cultivar Chardonnay.</title>
        <authorList>
            <person name="Roach M.J."/>
            <person name="Johnson D.L."/>
            <person name="Bohlmann J."/>
            <person name="van Vuuren H.J."/>
            <person name="Jones S.J."/>
            <person name="Pretorius I.S."/>
            <person name="Schmidt S.A."/>
            <person name="Borneman A.R."/>
        </authorList>
    </citation>
    <scope>NUCLEOTIDE SEQUENCE [LARGE SCALE GENOMIC DNA]</scope>
    <source>
        <strain evidence="5">cv. Chardonnay</strain>
        <tissue evidence="4">Leaf</tissue>
    </source>
</reference>
<gene>
    <name evidence="4" type="primary">RPN2B</name>
    <name evidence="4" type="ORF">CK203_039721</name>
</gene>
<dbReference type="InterPro" id="IPR011989">
    <property type="entry name" value="ARM-like"/>
</dbReference>
<dbReference type="PANTHER" id="PTHR10943:SF2">
    <property type="entry name" value="26S PROTEASOME NON-ATPASE REGULATORY SUBUNIT 1"/>
    <property type="match status" value="1"/>
</dbReference>
<dbReference type="SUPFAM" id="SSF48371">
    <property type="entry name" value="ARM repeat"/>
    <property type="match status" value="1"/>
</dbReference>
<name>A0A438HTX9_VITVI</name>
<keyword evidence="2 4" id="KW-0647">Proteasome</keyword>
<evidence type="ECO:0000256" key="1">
    <source>
        <dbReference type="ARBA" id="ARBA00022737"/>
    </source>
</evidence>
<proteinExistence type="predicted"/>
<keyword evidence="3" id="KW-0472">Membrane</keyword>
<sequence length="265" mass="29295">MLYTNNVVAGEVAGINIGLLMGNALRIALTVYGRQEEADTLIEQMTRDQDAILRYGDVSDDVRRTVVLAIGFVLYSEPEQSYNPHIRYGAAIAVKISYVNTVLSEVIPLLEPLTSDGVDFVHQGALIVMAKVMVKINGSSDSRVGTFKFIITHNGSGHNVASLRYKEYQLQDYSSEIGDRIFISIIKYHYQSINSRNLKQYKIAKLTPIEASCCRAPSKAGVAQYMKTEWTVVAIFNVVLLVVLSMVYLVGCYACQTATSSRSTT</sequence>
<dbReference type="AlphaFoldDB" id="A0A438HTX9"/>
<dbReference type="PANTHER" id="PTHR10943">
    <property type="entry name" value="26S PROTEASOME NON-ATPASE REGULATORY SUBUNIT"/>
    <property type="match status" value="1"/>
</dbReference>
<comment type="caution">
    <text evidence="4">The sequence shown here is derived from an EMBL/GenBank/DDBJ whole genome shotgun (WGS) entry which is preliminary data.</text>
</comment>